<dbReference type="GO" id="GO:0003677">
    <property type="term" value="F:DNA binding"/>
    <property type="evidence" value="ECO:0007669"/>
    <property type="project" value="UniProtKB-KW"/>
</dbReference>
<evidence type="ECO:0000256" key="4">
    <source>
        <dbReference type="SAM" id="Coils"/>
    </source>
</evidence>
<keyword evidence="1" id="KW-0805">Transcription regulation</keyword>
<dbReference type="PROSITE" id="PS50949">
    <property type="entry name" value="HTH_GNTR"/>
    <property type="match status" value="1"/>
</dbReference>
<evidence type="ECO:0000313" key="7">
    <source>
        <dbReference type="Proteomes" id="UP001241110"/>
    </source>
</evidence>
<dbReference type="SUPFAM" id="SSF48008">
    <property type="entry name" value="GntR ligand-binding domain-like"/>
    <property type="match status" value="1"/>
</dbReference>
<feature type="coiled-coil region" evidence="4">
    <location>
        <begin position="98"/>
        <end position="125"/>
    </location>
</feature>
<protein>
    <submittedName>
        <fullName evidence="6">FadR/GntR family transcriptional regulator</fullName>
    </submittedName>
</protein>
<evidence type="ECO:0000256" key="1">
    <source>
        <dbReference type="ARBA" id="ARBA00023015"/>
    </source>
</evidence>
<dbReference type="InterPro" id="IPR036388">
    <property type="entry name" value="WH-like_DNA-bd_sf"/>
</dbReference>
<keyword evidence="2" id="KW-0238">DNA-binding</keyword>
<evidence type="ECO:0000256" key="2">
    <source>
        <dbReference type="ARBA" id="ARBA00023125"/>
    </source>
</evidence>
<dbReference type="Pfam" id="PF07729">
    <property type="entry name" value="FCD"/>
    <property type="match status" value="1"/>
</dbReference>
<dbReference type="Gene3D" id="1.10.10.10">
    <property type="entry name" value="Winged helix-like DNA-binding domain superfamily/Winged helix DNA-binding domain"/>
    <property type="match status" value="1"/>
</dbReference>
<dbReference type="RefSeq" id="WP_313982173.1">
    <property type="nucleotide sequence ID" value="NZ_JASJOS010000009.1"/>
</dbReference>
<dbReference type="SMART" id="SM00345">
    <property type="entry name" value="HTH_GNTR"/>
    <property type="match status" value="1"/>
</dbReference>
<dbReference type="SUPFAM" id="SSF46785">
    <property type="entry name" value="Winged helix' DNA-binding domain"/>
    <property type="match status" value="1"/>
</dbReference>
<dbReference type="InterPro" id="IPR008920">
    <property type="entry name" value="TF_FadR/GntR_C"/>
</dbReference>
<organism evidence="6 7">
    <name type="scientific">Xanthocytophaga flava</name>
    <dbReference type="NCBI Taxonomy" id="3048013"/>
    <lineage>
        <taxon>Bacteria</taxon>
        <taxon>Pseudomonadati</taxon>
        <taxon>Bacteroidota</taxon>
        <taxon>Cytophagia</taxon>
        <taxon>Cytophagales</taxon>
        <taxon>Rhodocytophagaceae</taxon>
        <taxon>Xanthocytophaga</taxon>
    </lineage>
</organism>
<keyword evidence="3" id="KW-0804">Transcription</keyword>
<dbReference type="AlphaFoldDB" id="A0AAE3U7V3"/>
<dbReference type="GO" id="GO:0003700">
    <property type="term" value="F:DNA-binding transcription factor activity"/>
    <property type="evidence" value="ECO:0007669"/>
    <property type="project" value="InterPro"/>
</dbReference>
<sequence length="215" mass="24566">MLQRKSLAQEVADLIKQDIQVGVYSVNEKLPSEPELMKKFGVGRSSVREAVKYLEQSGYVNVVQGVGTHVISTTGHQSLVSTLQQADLTELLEVRQFLETKIVEKAALNRNEDQLERMHVVLQKRNQFAKESRPEETVKADVEFHTILAESCGNRLLYELYKVVSVHLAQFFTERYLETETFIRSQKLHEDLFVQIKAQNPVKALKIIKQIIGTV</sequence>
<dbReference type="Gene3D" id="1.20.120.530">
    <property type="entry name" value="GntR ligand-binding domain-like"/>
    <property type="match status" value="1"/>
</dbReference>
<dbReference type="EMBL" id="JASJOS010000009">
    <property type="protein sequence ID" value="MDJ1482806.1"/>
    <property type="molecule type" value="Genomic_DNA"/>
</dbReference>
<dbReference type="Proteomes" id="UP001241110">
    <property type="component" value="Unassembled WGS sequence"/>
</dbReference>
<dbReference type="PANTHER" id="PTHR43537">
    <property type="entry name" value="TRANSCRIPTIONAL REGULATOR, GNTR FAMILY"/>
    <property type="match status" value="1"/>
</dbReference>
<reference evidence="6" key="1">
    <citation type="submission" date="2023-05" db="EMBL/GenBank/DDBJ databases">
        <authorList>
            <person name="Zhang X."/>
        </authorList>
    </citation>
    <scope>NUCLEOTIDE SEQUENCE</scope>
    <source>
        <strain evidence="6">YF14B1</strain>
    </source>
</reference>
<evidence type="ECO:0000256" key="3">
    <source>
        <dbReference type="ARBA" id="ARBA00023163"/>
    </source>
</evidence>
<dbReference type="PANTHER" id="PTHR43537:SF47">
    <property type="entry name" value="REGULATORY PROTEIN GNTR HTH"/>
    <property type="match status" value="1"/>
</dbReference>
<dbReference type="PRINTS" id="PR00035">
    <property type="entry name" value="HTHGNTR"/>
</dbReference>
<dbReference type="SMART" id="SM00895">
    <property type="entry name" value="FCD"/>
    <property type="match status" value="1"/>
</dbReference>
<dbReference type="CDD" id="cd07377">
    <property type="entry name" value="WHTH_GntR"/>
    <property type="match status" value="1"/>
</dbReference>
<evidence type="ECO:0000313" key="6">
    <source>
        <dbReference type="EMBL" id="MDJ1482806.1"/>
    </source>
</evidence>
<feature type="domain" description="HTH gntR-type" evidence="5">
    <location>
        <begin position="5"/>
        <end position="73"/>
    </location>
</feature>
<proteinExistence type="predicted"/>
<dbReference type="InterPro" id="IPR000524">
    <property type="entry name" value="Tscrpt_reg_HTH_GntR"/>
</dbReference>
<keyword evidence="4" id="KW-0175">Coiled coil</keyword>
<comment type="caution">
    <text evidence="6">The sequence shown here is derived from an EMBL/GenBank/DDBJ whole genome shotgun (WGS) entry which is preliminary data.</text>
</comment>
<accession>A0AAE3U7V3</accession>
<gene>
    <name evidence="6" type="ORF">QNI16_20060</name>
</gene>
<name>A0AAE3U7V3_9BACT</name>
<dbReference type="InterPro" id="IPR011711">
    <property type="entry name" value="GntR_C"/>
</dbReference>
<evidence type="ECO:0000259" key="5">
    <source>
        <dbReference type="PROSITE" id="PS50949"/>
    </source>
</evidence>
<dbReference type="InterPro" id="IPR036390">
    <property type="entry name" value="WH_DNA-bd_sf"/>
</dbReference>
<dbReference type="Pfam" id="PF00392">
    <property type="entry name" value="GntR"/>
    <property type="match status" value="1"/>
</dbReference>